<dbReference type="SUPFAM" id="SSF53474">
    <property type="entry name" value="alpha/beta-Hydrolases"/>
    <property type="match status" value="1"/>
</dbReference>
<protein>
    <submittedName>
        <fullName evidence="1">XcbB/CpsF family capsular polysaccharide biosynthesis protein</fullName>
    </submittedName>
</protein>
<dbReference type="NCBIfam" id="NF033892">
    <property type="entry name" value="XcbB_CpsF_sero"/>
    <property type="match status" value="1"/>
</dbReference>
<reference evidence="1" key="1">
    <citation type="submission" date="2021-02" db="EMBL/GenBank/DDBJ databases">
        <title>cfr and optrA-positive Staphylococcus spp.</title>
        <authorList>
            <person name="Chen L."/>
        </authorList>
    </citation>
    <scope>NUCLEOTIDE SEQUENCE</scope>
    <source>
        <strain evidence="1">GDQ20D70P</strain>
    </source>
</reference>
<dbReference type="Pfam" id="PF16929">
    <property type="entry name" value="Asp2"/>
    <property type="match status" value="1"/>
</dbReference>
<organism evidence="1 2">
    <name type="scientific">Mammaliicoccus sciuri</name>
    <name type="common">Staphylococcus sciuri</name>
    <dbReference type="NCBI Taxonomy" id="1296"/>
    <lineage>
        <taxon>Bacteria</taxon>
        <taxon>Bacillati</taxon>
        <taxon>Bacillota</taxon>
        <taxon>Bacilli</taxon>
        <taxon>Bacillales</taxon>
        <taxon>Staphylococcaceae</taxon>
        <taxon>Mammaliicoccus</taxon>
    </lineage>
</organism>
<evidence type="ECO:0000313" key="1">
    <source>
        <dbReference type="EMBL" id="QRN90963.1"/>
    </source>
</evidence>
<dbReference type="RefSeq" id="WP_204178302.1">
    <property type="nucleotide sequence ID" value="NZ_CP069389.1"/>
</dbReference>
<dbReference type="AlphaFoldDB" id="A0AB37HUJ9"/>
<dbReference type="GO" id="GO:0015031">
    <property type="term" value="P:protein transport"/>
    <property type="evidence" value="ECO:0007669"/>
    <property type="project" value="InterPro"/>
</dbReference>
<dbReference type="InterPro" id="IPR029058">
    <property type="entry name" value="AB_hydrolase_fold"/>
</dbReference>
<evidence type="ECO:0000313" key="2">
    <source>
        <dbReference type="Proteomes" id="UP000640299"/>
    </source>
</evidence>
<gene>
    <name evidence="1" type="ORF">JRU67_13090</name>
</gene>
<dbReference type="EMBL" id="CP069389">
    <property type="protein sequence ID" value="QRN90963.1"/>
    <property type="molecule type" value="Genomic_DNA"/>
</dbReference>
<name>A0AB37HUJ9_MAMSC</name>
<accession>A0AB37HUJ9</accession>
<dbReference type="InterPro" id="IPR022267">
    <property type="entry name" value="Asp2"/>
</dbReference>
<proteinExistence type="predicted"/>
<dbReference type="Proteomes" id="UP000640299">
    <property type="component" value="Chromosome"/>
</dbReference>
<sequence length="336" mass="39125">MAYLFDKGRFVSKARNKPKEIYALHESIDFMNQKRIQIDTGSSSNFIQLARQDRKLHEMYKEILANDYILYFHQNTISKFYKRSDVQELFQRKDLIRHKDIFYTLDEPAGRKVNDEVPKKLLVIFTCMPDAKRYDSSLIPNRMFPKFFDGIERSLVKNVYTLRIMDLNVSHGSHYISTTNYPEYEEEIQSTILKVMEELNIDKEHVVLYGGSKGGTGAIYHGTALDMNTLAVDPIVNIGGALEQKDRRFLKDLRNDDLVPQINQHLDGGNEYTKYVICSENVELYYKQTDRIDASKIYKINLADKHITSHPEVSRNSVPEQLTILNNFFATHIYKG</sequence>